<feature type="transmembrane region" description="Helical" evidence="1">
    <location>
        <begin position="16"/>
        <end position="35"/>
    </location>
</feature>
<proteinExistence type="predicted"/>
<evidence type="ECO:0000313" key="3">
    <source>
        <dbReference type="Proteomes" id="UP001631987"/>
    </source>
</evidence>
<organism evidence="2 3">
    <name type="scientific">Pseudomonas monachiensis</name>
    <dbReference type="NCBI Taxonomy" id="3060212"/>
    <lineage>
        <taxon>Bacteria</taxon>
        <taxon>Pseudomonadati</taxon>
        <taxon>Pseudomonadota</taxon>
        <taxon>Gammaproteobacteria</taxon>
        <taxon>Pseudomonadales</taxon>
        <taxon>Pseudomonadaceae</taxon>
        <taxon>Pseudomonas</taxon>
    </lineage>
</organism>
<dbReference type="RefSeq" id="WP_056723204.1">
    <property type="nucleotide sequence ID" value="NZ_CP178857.1"/>
</dbReference>
<keyword evidence="3" id="KW-1185">Reference proteome</keyword>
<keyword evidence="1" id="KW-0472">Membrane</keyword>
<comment type="caution">
    <text evidence="2">The sequence shown here is derived from an EMBL/GenBank/DDBJ whole genome shotgun (WGS) entry which is preliminary data.</text>
</comment>
<dbReference type="EMBL" id="JBJVNW010000013">
    <property type="protein sequence ID" value="MFM9519921.1"/>
    <property type="molecule type" value="Genomic_DNA"/>
</dbReference>
<protein>
    <submittedName>
        <fullName evidence="2">Uncharacterized protein</fullName>
    </submittedName>
</protein>
<sequence>MPTDDGGYGGGKITLFLRWLLLLATILAGKIDIAFMPRNSRLLRLYPQDFLRLFNVACGGVEGGAGLSQALQNE</sequence>
<gene>
    <name evidence="2" type="ORF">ACKKH4_22050</name>
</gene>
<reference evidence="2 3" key="1">
    <citation type="submission" date="2024-12" db="EMBL/GenBank/DDBJ databases">
        <title>Pseudomonas species isolated from Lotus nodules promote plant growth.</title>
        <authorList>
            <person name="Yu Y.-H."/>
            <person name="Kurtenbach J."/>
            <person name="Crosbie D."/>
            <person name="Brachmann A."/>
            <person name="Marin M."/>
        </authorList>
    </citation>
    <scope>NUCLEOTIDE SEQUENCE [LARGE SCALE GENOMIC DNA]</scope>
    <source>
        <strain evidence="2 3">PLb12A</strain>
    </source>
</reference>
<keyword evidence="1" id="KW-0812">Transmembrane</keyword>
<keyword evidence="1" id="KW-1133">Transmembrane helix</keyword>
<evidence type="ECO:0000256" key="1">
    <source>
        <dbReference type="SAM" id="Phobius"/>
    </source>
</evidence>
<evidence type="ECO:0000313" key="2">
    <source>
        <dbReference type="EMBL" id="MFM9519921.1"/>
    </source>
</evidence>
<accession>A0ABW9HCR9</accession>
<dbReference type="Proteomes" id="UP001631987">
    <property type="component" value="Unassembled WGS sequence"/>
</dbReference>
<name>A0ABW9HCR9_9PSED</name>